<dbReference type="InterPro" id="IPR009078">
    <property type="entry name" value="Ferritin-like_SF"/>
</dbReference>
<dbReference type="InterPro" id="IPR011882">
    <property type="entry name" value="PaaC"/>
</dbReference>
<evidence type="ECO:0000313" key="1">
    <source>
        <dbReference type="EMBL" id="ACZ39984.1"/>
    </source>
</evidence>
<protein>
    <submittedName>
        <fullName evidence="1">Phenylacetate-CoA oxygenase, PaaI subunit</fullName>
    </submittedName>
</protein>
<reference evidence="1 2" key="2">
    <citation type="journal article" date="2010" name="Stand. Genomic Sci.">
        <title>Complete genome sequence of Desulfohalobium retbaense type strain (HR(100)).</title>
        <authorList>
            <person name="Spring S."/>
            <person name="Nolan M."/>
            <person name="Lapidus A."/>
            <person name="Glavina Del Rio T."/>
            <person name="Copeland A."/>
            <person name="Tice H."/>
            <person name="Cheng J.F."/>
            <person name="Lucas S."/>
            <person name="Land M."/>
            <person name="Chen F."/>
            <person name="Bruce D."/>
            <person name="Goodwin L."/>
            <person name="Pitluck S."/>
            <person name="Ivanova N."/>
            <person name="Mavromatis K."/>
            <person name="Mikhailova N."/>
            <person name="Pati A."/>
            <person name="Chen A."/>
            <person name="Palaniappan K."/>
            <person name="Hauser L."/>
            <person name="Chang Y.J."/>
            <person name="Jeffries C.D."/>
            <person name="Munk C."/>
            <person name="Kiss H."/>
            <person name="Chain P."/>
            <person name="Han C."/>
            <person name="Brettin T."/>
            <person name="Detter J.C."/>
            <person name="Schuler E."/>
            <person name="Goker M."/>
            <person name="Rohde M."/>
            <person name="Bristow J."/>
            <person name="Eisen J.A."/>
            <person name="Markowitz V."/>
            <person name="Hugenholtz P."/>
            <person name="Kyrpides N.C."/>
            <person name="Klenk H.P."/>
        </authorList>
    </citation>
    <scope>NUCLEOTIDE SEQUENCE [LARGE SCALE GENOMIC DNA]</scope>
    <source>
        <strain evidence="2">ATCC 49802 / DSM 20745 / S 6022</strain>
    </source>
</reference>
<dbReference type="Gene3D" id="1.20.1260.10">
    <property type="match status" value="1"/>
</dbReference>
<proteinExistence type="predicted"/>
<dbReference type="PANTHER" id="PTHR30458">
    <property type="entry name" value="PHENYLACETIC ACID DEGRADATION PROTEIN PAA"/>
    <property type="match status" value="1"/>
</dbReference>
<dbReference type="AlphaFoldDB" id="D1C841"/>
<dbReference type="Pfam" id="PF05138">
    <property type="entry name" value="PaaA_PaaC"/>
    <property type="match status" value="1"/>
</dbReference>
<sequence>MRAEVTSALGRYLLTVADDELILGYRDSEWTGIAPLVEEDVAFSSLAQDEIGHARLYYMLAADLLESDADHLALGRGPDDYYHASVLETRTTPKYDSSGAHRGGGDWARAVARRFLYDLFDDLRTDALVSSSYAPLAGAVQKIRREEQYHLRHGAAWWRALASAEGEARERLEGALLALWPGLLGLFEDAPGEDLLVAEGLLSRRTSDLRDAWLERVQDHCAAVGIRFPAERTAAGWSIAVSPEAGGRQGRHGPAWAELYDEMTMVRRLEPEAVW</sequence>
<dbReference type="InterPro" id="IPR012347">
    <property type="entry name" value="Ferritin-like"/>
</dbReference>
<dbReference type="GO" id="GO:0010124">
    <property type="term" value="P:phenylacetate catabolic process"/>
    <property type="evidence" value="ECO:0007669"/>
    <property type="project" value="InterPro"/>
</dbReference>
<dbReference type="EMBL" id="CP001824">
    <property type="protein sequence ID" value="ACZ39984.1"/>
    <property type="molecule type" value="Genomic_DNA"/>
</dbReference>
<dbReference type="eggNOG" id="COG3396">
    <property type="taxonomic scope" value="Bacteria"/>
</dbReference>
<evidence type="ECO:0000313" key="2">
    <source>
        <dbReference type="Proteomes" id="UP000002027"/>
    </source>
</evidence>
<name>D1C841_SPHTD</name>
<dbReference type="KEGG" id="sti:Sthe_2569"/>
<reference evidence="2" key="1">
    <citation type="submission" date="2009-11" db="EMBL/GenBank/DDBJ databases">
        <title>The complete chromosome 2 of Sphaerobacter thermophilus DSM 20745.</title>
        <authorList>
            <person name="Lucas S."/>
            <person name="Copeland A."/>
            <person name="Lapidus A."/>
            <person name="Glavina del Rio T."/>
            <person name="Dalin E."/>
            <person name="Tice H."/>
            <person name="Bruce D."/>
            <person name="Goodwin L."/>
            <person name="Pitluck S."/>
            <person name="Kyrpides N."/>
            <person name="Mavromatis K."/>
            <person name="Ivanova N."/>
            <person name="Mikhailova N."/>
            <person name="LaButti K.M."/>
            <person name="Clum A."/>
            <person name="Sun H.I."/>
            <person name="Brettin T."/>
            <person name="Detter J.C."/>
            <person name="Han C."/>
            <person name="Larimer F."/>
            <person name="Land M."/>
            <person name="Hauser L."/>
            <person name="Markowitz V."/>
            <person name="Cheng J.F."/>
            <person name="Hugenholtz P."/>
            <person name="Woyke T."/>
            <person name="Wu D."/>
            <person name="Steenblock K."/>
            <person name="Schneider S."/>
            <person name="Pukall R."/>
            <person name="Goeker M."/>
            <person name="Klenk H.P."/>
            <person name="Eisen J.A."/>
        </authorList>
    </citation>
    <scope>NUCLEOTIDE SEQUENCE [LARGE SCALE GENOMIC DNA]</scope>
    <source>
        <strain evidence="2">ATCC 49802 / DSM 20745 / S 6022</strain>
    </source>
</reference>
<organism evidence="1 2">
    <name type="scientific">Sphaerobacter thermophilus (strain ATCC 49802 / DSM 20745 / KCCM 41009 / NCIMB 13125 / S 6022)</name>
    <dbReference type="NCBI Taxonomy" id="479434"/>
    <lineage>
        <taxon>Bacteria</taxon>
        <taxon>Pseudomonadati</taxon>
        <taxon>Thermomicrobiota</taxon>
        <taxon>Thermomicrobia</taxon>
        <taxon>Sphaerobacterales</taxon>
        <taxon>Sphaerobacterineae</taxon>
        <taxon>Sphaerobacteraceae</taxon>
        <taxon>Sphaerobacter</taxon>
    </lineage>
</organism>
<dbReference type="GO" id="GO:0005829">
    <property type="term" value="C:cytosol"/>
    <property type="evidence" value="ECO:0007669"/>
    <property type="project" value="TreeGrafter"/>
</dbReference>
<keyword evidence="2" id="KW-1185">Reference proteome</keyword>
<dbReference type="SUPFAM" id="SSF47240">
    <property type="entry name" value="Ferritin-like"/>
    <property type="match status" value="1"/>
</dbReference>
<gene>
    <name evidence="1" type="ordered locus">Sthe_2569</name>
</gene>
<dbReference type="OrthoDB" id="9789947at2"/>
<dbReference type="PANTHER" id="PTHR30458:SF0">
    <property type="entry name" value="1,2-PHENYLACETYL-COA EPOXIDASE, SUBUNIT C"/>
    <property type="match status" value="1"/>
</dbReference>
<dbReference type="RefSeq" id="WP_012873024.1">
    <property type="nucleotide sequence ID" value="NC_013524.1"/>
</dbReference>
<dbReference type="Proteomes" id="UP000002027">
    <property type="component" value="Chromosome 2"/>
</dbReference>
<dbReference type="InterPro" id="IPR007814">
    <property type="entry name" value="PaaA_PaaC"/>
</dbReference>
<dbReference type="STRING" id="479434.Sthe_2569"/>
<accession>D1C841</accession>
<dbReference type="InParanoid" id="D1C841"/>
<dbReference type="NCBIfam" id="TIGR02158">
    <property type="entry name" value="PA_CoA_Oxy3"/>
    <property type="match status" value="1"/>
</dbReference>
<dbReference type="InterPro" id="IPR052703">
    <property type="entry name" value="Aromatic_CoA_ox/epox"/>
</dbReference>
<dbReference type="HOGENOM" id="CLU_070585_1_0_0"/>